<organism evidence="1 2">
    <name type="scientific">Formimonas warabiya</name>
    <dbReference type="NCBI Taxonomy" id="1761012"/>
    <lineage>
        <taxon>Bacteria</taxon>
        <taxon>Bacillati</taxon>
        <taxon>Bacillota</taxon>
        <taxon>Clostridia</taxon>
        <taxon>Eubacteriales</taxon>
        <taxon>Peptococcaceae</taxon>
        <taxon>Candidatus Formimonas</taxon>
    </lineage>
</organism>
<gene>
    <name evidence="1" type="ORF">DCMF_04630</name>
</gene>
<proteinExistence type="predicted"/>
<sequence>MTDLELVRANVVDEVEPYTFNDPMITALLSRYNNDVNQVSSHIWLIRAGQAAKRNFKFTVDGTTIDKTMTAKECREQAVFFKELAMLTPGDGLAEIEWTNAFDPPEGY</sequence>
<keyword evidence="2" id="KW-1185">Reference proteome</keyword>
<dbReference type="KEGG" id="fwa:DCMF_04630"/>
<reference evidence="1 2" key="1">
    <citation type="submission" date="2016-10" db="EMBL/GenBank/DDBJ databases">
        <title>Complete Genome Sequence of Peptococcaceae strain DCMF.</title>
        <authorList>
            <person name="Edwards R.J."/>
            <person name="Holland S.I."/>
            <person name="Deshpande N.P."/>
            <person name="Wong Y.K."/>
            <person name="Ertan H."/>
            <person name="Manefield M."/>
            <person name="Russell T.L."/>
            <person name="Lee M.J."/>
        </authorList>
    </citation>
    <scope>NUCLEOTIDE SEQUENCE [LARGE SCALE GENOMIC DNA]</scope>
    <source>
        <strain evidence="1 2">DCMF</strain>
    </source>
</reference>
<dbReference type="OrthoDB" id="9899437at2"/>
<dbReference type="RefSeq" id="WP_148133340.1">
    <property type="nucleotide sequence ID" value="NZ_CP017634.1"/>
</dbReference>
<accession>A0A3G1KNX1</accession>
<name>A0A3G1KNX1_FORW1</name>
<dbReference type="AlphaFoldDB" id="A0A3G1KNX1"/>
<evidence type="ECO:0000313" key="2">
    <source>
        <dbReference type="Proteomes" id="UP000323521"/>
    </source>
</evidence>
<evidence type="ECO:0000313" key="1">
    <source>
        <dbReference type="EMBL" id="ATW24162.1"/>
    </source>
</evidence>
<dbReference type="Proteomes" id="UP000323521">
    <property type="component" value="Chromosome"/>
</dbReference>
<dbReference type="EMBL" id="CP017634">
    <property type="protein sequence ID" value="ATW24162.1"/>
    <property type="molecule type" value="Genomic_DNA"/>
</dbReference>
<protein>
    <submittedName>
        <fullName evidence="1">Uncharacterized protein</fullName>
    </submittedName>
</protein>